<dbReference type="AlphaFoldDB" id="A0AAX6IKP8"/>
<reference evidence="11" key="2">
    <citation type="submission" date="2023-04" db="EMBL/GenBank/DDBJ databases">
        <authorList>
            <person name="Bruccoleri R.E."/>
            <person name="Oakeley E.J."/>
            <person name="Faust A.-M."/>
            <person name="Dessus-Babus S."/>
            <person name="Altorfer M."/>
            <person name="Burckhardt D."/>
            <person name="Oertli M."/>
            <person name="Naumann U."/>
            <person name="Petersen F."/>
            <person name="Wong J."/>
        </authorList>
    </citation>
    <scope>NUCLEOTIDE SEQUENCE</scope>
    <source>
        <strain evidence="11">GSM-AAB239-AS_SAM_17_03QT</strain>
        <tissue evidence="11">Leaf</tissue>
    </source>
</reference>
<keyword evidence="12" id="KW-1185">Reference proteome</keyword>
<dbReference type="GO" id="GO:0005737">
    <property type="term" value="C:cytoplasm"/>
    <property type="evidence" value="ECO:0007669"/>
    <property type="project" value="TreeGrafter"/>
</dbReference>
<dbReference type="SUPFAM" id="SSF52425">
    <property type="entry name" value="Cryptochrome/photolyase, N-terminal domain"/>
    <property type="match status" value="1"/>
</dbReference>
<evidence type="ECO:0000256" key="6">
    <source>
        <dbReference type="PIRSR" id="PIRSR602081-1"/>
    </source>
</evidence>
<dbReference type="InterPro" id="IPR036155">
    <property type="entry name" value="Crypto/Photolyase_N_sf"/>
</dbReference>
<dbReference type="GO" id="GO:0006950">
    <property type="term" value="P:response to stress"/>
    <property type="evidence" value="ECO:0007669"/>
    <property type="project" value="UniProtKB-ARBA"/>
</dbReference>
<feature type="region of interest" description="Disordered" evidence="8">
    <location>
        <begin position="713"/>
        <end position="746"/>
    </location>
</feature>
<comment type="cofactor">
    <cofactor evidence="1">
        <name>(6R)-5,10-methylene-5,6,7,8-tetrahydrofolate</name>
        <dbReference type="ChEBI" id="CHEBI:15636"/>
    </cofactor>
</comment>
<feature type="site" description="Electron transfer via tryptophanyl radical" evidence="7">
    <location>
        <position position="398"/>
    </location>
</feature>
<dbReference type="NCBIfam" id="TIGR02766">
    <property type="entry name" value="crypt_chrom_pln"/>
    <property type="match status" value="1"/>
</dbReference>
<feature type="site" description="Electron transfer via tryptophanyl radical" evidence="7">
    <location>
        <position position="451"/>
    </location>
</feature>
<feature type="domain" description="Photolyase/cryptochrome alpha/beta" evidence="10">
    <location>
        <begin position="82"/>
        <end position="211"/>
    </location>
</feature>
<dbReference type="GO" id="GO:0009882">
    <property type="term" value="F:blue light photoreceptor activity"/>
    <property type="evidence" value="ECO:0007669"/>
    <property type="project" value="InterPro"/>
</dbReference>
<comment type="similarity">
    <text evidence="2">Belongs to the DNA photolyase class-1 family.</text>
</comment>
<keyword evidence="9" id="KW-0812">Transmembrane</keyword>
<feature type="binding site" evidence="6">
    <location>
        <position position="364"/>
    </location>
    <ligand>
        <name>FAD</name>
        <dbReference type="ChEBI" id="CHEBI:57692"/>
    </ligand>
</feature>
<evidence type="ECO:0000256" key="9">
    <source>
        <dbReference type="SAM" id="Phobius"/>
    </source>
</evidence>
<protein>
    <submittedName>
        <fullName evidence="11">Cryptochrome-1</fullName>
    </submittedName>
</protein>
<feature type="binding site" evidence="6">
    <location>
        <position position="308"/>
    </location>
    <ligand>
        <name>FAD</name>
        <dbReference type="ChEBI" id="CHEBI:57692"/>
    </ligand>
</feature>
<dbReference type="InterPro" id="IPR006050">
    <property type="entry name" value="DNA_photolyase_N"/>
</dbReference>
<evidence type="ECO:0000256" key="4">
    <source>
        <dbReference type="ARBA" id="ARBA00022827"/>
    </source>
</evidence>
<dbReference type="Gene3D" id="1.10.579.10">
    <property type="entry name" value="DNA Cyclobutane Dipyrimidine Photolyase, subunit A, domain 3"/>
    <property type="match status" value="1"/>
</dbReference>
<dbReference type="SUPFAM" id="SSF48173">
    <property type="entry name" value="Cryptochrome/photolyase FAD-binding domain"/>
    <property type="match status" value="1"/>
</dbReference>
<dbReference type="PROSITE" id="PS51645">
    <property type="entry name" value="PHR_CRY_ALPHA_BETA"/>
    <property type="match status" value="1"/>
</dbReference>
<dbReference type="Proteomes" id="UP001140949">
    <property type="component" value="Unassembled WGS sequence"/>
</dbReference>
<feature type="transmembrane region" description="Helical" evidence="9">
    <location>
        <begin position="6"/>
        <end position="34"/>
    </location>
</feature>
<dbReference type="InterPro" id="IPR036134">
    <property type="entry name" value="Crypto/Photolyase_FAD-like_sf"/>
</dbReference>
<dbReference type="FunFam" id="1.10.579.10:FF:000003">
    <property type="entry name" value="Deoxyribodipyrimidine photo-lyase"/>
    <property type="match status" value="1"/>
</dbReference>
<dbReference type="PANTHER" id="PTHR11455">
    <property type="entry name" value="CRYPTOCHROME"/>
    <property type="match status" value="1"/>
</dbReference>
<proteinExistence type="inferred from homology"/>
<reference evidence="11" key="1">
    <citation type="journal article" date="2023" name="GigaByte">
        <title>Genome assembly of the bearded iris, Iris pallida Lam.</title>
        <authorList>
            <person name="Bruccoleri R.E."/>
            <person name="Oakeley E.J."/>
            <person name="Faust A.M.E."/>
            <person name="Altorfer M."/>
            <person name="Dessus-Babus S."/>
            <person name="Burckhardt D."/>
            <person name="Oertli M."/>
            <person name="Naumann U."/>
            <person name="Petersen F."/>
            <person name="Wong J."/>
        </authorList>
    </citation>
    <scope>NUCLEOTIDE SEQUENCE</scope>
    <source>
        <strain evidence="11">GSM-AAB239-AS_SAM_17_03QT</strain>
    </source>
</reference>
<gene>
    <name evidence="11" type="ORF">M6B38_101170</name>
</gene>
<dbReference type="InterPro" id="IPR018394">
    <property type="entry name" value="DNA_photolyase_1_CS_C"/>
</dbReference>
<dbReference type="GO" id="GO:0032922">
    <property type="term" value="P:circadian regulation of gene expression"/>
    <property type="evidence" value="ECO:0007669"/>
    <property type="project" value="TreeGrafter"/>
</dbReference>
<comment type="cofactor">
    <cofactor evidence="6">
        <name>FAD</name>
        <dbReference type="ChEBI" id="CHEBI:57692"/>
    </cofactor>
    <text evidence="6">Binds 1 FAD per subunit.</text>
</comment>
<dbReference type="PRINTS" id="PR00147">
    <property type="entry name" value="DNAPHOTLYASE"/>
</dbReference>
<dbReference type="GO" id="GO:0006139">
    <property type="term" value="P:nucleobase-containing compound metabolic process"/>
    <property type="evidence" value="ECO:0007669"/>
    <property type="project" value="UniProtKB-ARBA"/>
</dbReference>
<evidence type="ECO:0000259" key="10">
    <source>
        <dbReference type="PROSITE" id="PS51645"/>
    </source>
</evidence>
<keyword evidence="9" id="KW-0472">Membrane</keyword>
<dbReference type="InterPro" id="IPR002081">
    <property type="entry name" value="Cryptochrome/DNA_photolyase_1"/>
</dbReference>
<feature type="binding site" evidence="6">
    <location>
        <begin position="464"/>
        <end position="466"/>
    </location>
    <ligand>
        <name>FAD</name>
        <dbReference type="ChEBI" id="CHEBI:57692"/>
    </ligand>
</feature>
<dbReference type="PANTHER" id="PTHR11455:SF18">
    <property type="entry name" value="SI:CH1073-390K14.1"/>
    <property type="match status" value="1"/>
</dbReference>
<dbReference type="PROSITE" id="PS00394">
    <property type="entry name" value="DNA_PHOTOLYASES_1_1"/>
    <property type="match status" value="1"/>
</dbReference>
<feature type="binding site" evidence="6">
    <location>
        <begin position="320"/>
        <end position="324"/>
    </location>
    <ligand>
        <name>FAD</name>
        <dbReference type="ChEBI" id="CHEBI:57692"/>
    </ligand>
</feature>
<evidence type="ECO:0000313" key="11">
    <source>
        <dbReference type="EMBL" id="KAJ6853900.1"/>
    </source>
</evidence>
<dbReference type="InterPro" id="IPR005101">
    <property type="entry name" value="Cryptochr/Photolyase_FAD-bd"/>
</dbReference>
<dbReference type="Gene3D" id="1.25.40.80">
    <property type="match status" value="1"/>
</dbReference>
<feature type="site" description="Electron transfer via tryptophanyl radical" evidence="7">
    <location>
        <position position="474"/>
    </location>
</feature>
<keyword evidence="3 6" id="KW-0285">Flavoprotein</keyword>
<evidence type="ECO:0000256" key="1">
    <source>
        <dbReference type="ARBA" id="ARBA00001932"/>
    </source>
</evidence>
<keyword evidence="5" id="KW-0157">Chromophore</keyword>
<sequence>MFFPLLGFWVFLLWSYYSFWGFGFIGFWTSLIWASLNPALTCSSFLIGDWKSRSFWISVREALEILWLSISMAAAENMGSASKTIVWFRRDLRIEDNPALAAAAREGGVLPVFVWCPEEEGQFRPGRCSRWWLKQSLARLDMSLRSLGAPLVFVRSESALAGLLRCVGAVGATRVVYNHLYDPVSLMRDHKVKSQLVDLGIAVQGFNGDLLYDPWEVYDETGLAFTTFDAYWAKCLSLPMEPTTFLLPWKLVPPKGTENVHVHSIEELRLENDSEKSSNALLSRGWSPGWSNADKVLTEFIEEHLTEYSKNRMKVEGTTTSLLSPYLHFGEISVRKVYQSVRLKQMQWAKEGNSDDAEESVDLFLRSIGLREYSRYLCFHFPFTRERSLLGNLKHYPWRTDEGHFKIWRQGRTGYPLVDAGMRELWATGWTHNRIRVVTSSFCVKFLLLPWTWGMQYFWDTLLDSDMESDILGWQYISGSLPDGHELNRLDSPEAQGRSFDPDGEYVRTWLPELARLPSEWIHNPGSAPSSVLKAAGVELGSNYPRPIVDINTARERLDDAVATMWELDRAARVAELNGSEEVVADNLVSMKILDIPKVVVKEELSASTSYLDQRVPSVQLLNSSLCGKGLKNVNGKKPIEVEADNYGNKIETMKIIGEEDSLSTAESSSTKKRSISESSCAVPASCLSSSYGKTKYEHGLAKPQLLVGSSSVQVRQAADGDGAEKEEEAEAHSGIKGLRPCKRPA</sequence>
<dbReference type="InterPro" id="IPR014134">
    <property type="entry name" value="Cryptochrome_pln"/>
</dbReference>
<name>A0AAX6IKP8_IRIPA</name>
<keyword evidence="4 6" id="KW-0274">FAD</keyword>
<evidence type="ECO:0000256" key="8">
    <source>
        <dbReference type="SAM" id="MobiDB-lite"/>
    </source>
</evidence>
<evidence type="ECO:0000256" key="7">
    <source>
        <dbReference type="PIRSR" id="PIRSR602081-2"/>
    </source>
</evidence>
<dbReference type="GO" id="GO:0003677">
    <property type="term" value="F:DNA binding"/>
    <property type="evidence" value="ECO:0007669"/>
    <property type="project" value="TreeGrafter"/>
</dbReference>
<evidence type="ECO:0000256" key="5">
    <source>
        <dbReference type="ARBA" id="ARBA00022991"/>
    </source>
</evidence>
<dbReference type="GO" id="GO:0003904">
    <property type="term" value="F:deoxyribodipyrimidine photo-lyase activity"/>
    <property type="evidence" value="ECO:0007669"/>
    <property type="project" value="TreeGrafter"/>
</dbReference>
<organism evidence="11 12">
    <name type="scientific">Iris pallida</name>
    <name type="common">Sweet iris</name>
    <dbReference type="NCBI Taxonomy" id="29817"/>
    <lineage>
        <taxon>Eukaryota</taxon>
        <taxon>Viridiplantae</taxon>
        <taxon>Streptophyta</taxon>
        <taxon>Embryophyta</taxon>
        <taxon>Tracheophyta</taxon>
        <taxon>Spermatophyta</taxon>
        <taxon>Magnoliopsida</taxon>
        <taxon>Liliopsida</taxon>
        <taxon>Asparagales</taxon>
        <taxon>Iridaceae</taxon>
        <taxon>Iridoideae</taxon>
        <taxon>Irideae</taxon>
        <taxon>Iris</taxon>
    </lineage>
</organism>
<accession>A0AAX6IKP8</accession>
<dbReference type="Gene3D" id="3.40.50.620">
    <property type="entry name" value="HUPs"/>
    <property type="match status" value="1"/>
</dbReference>
<dbReference type="InterPro" id="IPR014729">
    <property type="entry name" value="Rossmann-like_a/b/a_fold"/>
</dbReference>
<comment type="caution">
    <text evidence="11">The sequence shown here is derived from an EMBL/GenBank/DDBJ whole genome shotgun (WGS) entry which is preliminary data.</text>
</comment>
<dbReference type="GO" id="GO:0043153">
    <property type="term" value="P:entrainment of circadian clock by photoperiod"/>
    <property type="evidence" value="ECO:0007669"/>
    <property type="project" value="TreeGrafter"/>
</dbReference>
<dbReference type="Pfam" id="PF03441">
    <property type="entry name" value="FAD_binding_7"/>
    <property type="match status" value="1"/>
</dbReference>
<keyword evidence="9" id="KW-1133">Transmembrane helix</keyword>
<evidence type="ECO:0000313" key="12">
    <source>
        <dbReference type="Proteomes" id="UP001140949"/>
    </source>
</evidence>
<evidence type="ECO:0000256" key="3">
    <source>
        <dbReference type="ARBA" id="ARBA00022630"/>
    </source>
</evidence>
<dbReference type="Pfam" id="PF00875">
    <property type="entry name" value="DNA_photolyase"/>
    <property type="match status" value="1"/>
</dbReference>
<dbReference type="GO" id="GO:0071949">
    <property type="term" value="F:FAD binding"/>
    <property type="evidence" value="ECO:0007669"/>
    <property type="project" value="TreeGrafter"/>
</dbReference>
<dbReference type="EMBL" id="JANAVB010000199">
    <property type="protein sequence ID" value="KAJ6853900.1"/>
    <property type="molecule type" value="Genomic_DNA"/>
</dbReference>
<evidence type="ECO:0000256" key="2">
    <source>
        <dbReference type="ARBA" id="ARBA00005862"/>
    </source>
</evidence>
<dbReference type="GO" id="GO:0005634">
    <property type="term" value="C:nucleus"/>
    <property type="evidence" value="ECO:0007669"/>
    <property type="project" value="TreeGrafter"/>
</dbReference>